<dbReference type="EMBL" id="UYYB01012478">
    <property type="protein sequence ID" value="VDM69508.1"/>
    <property type="molecule type" value="Genomic_DNA"/>
</dbReference>
<proteinExistence type="predicted"/>
<name>A0A3P7KP20_STRVU</name>
<evidence type="ECO:0000313" key="2">
    <source>
        <dbReference type="Proteomes" id="UP000270094"/>
    </source>
</evidence>
<dbReference type="OrthoDB" id="8020218at2759"/>
<dbReference type="AlphaFoldDB" id="A0A3P7KP20"/>
<keyword evidence="2" id="KW-1185">Reference proteome</keyword>
<evidence type="ECO:0000313" key="1">
    <source>
        <dbReference type="EMBL" id="VDM69508.1"/>
    </source>
</evidence>
<gene>
    <name evidence="1" type="ORF">SVUK_LOCUS4506</name>
</gene>
<dbReference type="Proteomes" id="UP000270094">
    <property type="component" value="Unassembled WGS sequence"/>
</dbReference>
<reference evidence="1 2" key="1">
    <citation type="submission" date="2018-11" db="EMBL/GenBank/DDBJ databases">
        <authorList>
            <consortium name="Pathogen Informatics"/>
        </authorList>
    </citation>
    <scope>NUCLEOTIDE SEQUENCE [LARGE SCALE GENOMIC DNA]</scope>
</reference>
<protein>
    <submittedName>
        <fullName evidence="1">Uncharacterized protein</fullName>
    </submittedName>
</protein>
<accession>A0A3P7KP20</accession>
<organism evidence="1 2">
    <name type="scientific">Strongylus vulgaris</name>
    <name type="common">Blood worm</name>
    <dbReference type="NCBI Taxonomy" id="40348"/>
    <lineage>
        <taxon>Eukaryota</taxon>
        <taxon>Metazoa</taxon>
        <taxon>Ecdysozoa</taxon>
        <taxon>Nematoda</taxon>
        <taxon>Chromadorea</taxon>
        <taxon>Rhabditida</taxon>
        <taxon>Rhabditina</taxon>
        <taxon>Rhabditomorpha</taxon>
        <taxon>Strongyloidea</taxon>
        <taxon>Strongylidae</taxon>
        <taxon>Strongylus</taxon>
    </lineage>
</organism>
<sequence length="154" mass="17069">MEVDEVQTENQVVKENAALVQPDWDLALKQVDFATVPLEMPRPQFFIGLRRHGEKSVFANVEKQGDEYVCADTSIRVSVQQACNSLHLESSDINTTFLSPVAEIRDLHDSAIQSMDISCTGNLIVSSDISGSLIISNVMNGSLLVRNLLSFLFR</sequence>